<dbReference type="CDD" id="cd04301">
    <property type="entry name" value="NAT_SF"/>
    <property type="match status" value="1"/>
</dbReference>
<dbReference type="InterPro" id="IPR016181">
    <property type="entry name" value="Acyl_CoA_acyltransferase"/>
</dbReference>
<dbReference type="AlphaFoldDB" id="A0A562UFS8"/>
<keyword evidence="5" id="KW-1185">Reference proteome</keyword>
<dbReference type="RefSeq" id="WP_144909116.1">
    <property type="nucleotide sequence ID" value="NZ_VLLI01000001.1"/>
</dbReference>
<gene>
    <name evidence="4" type="ORF">JN11_00413</name>
</gene>
<evidence type="ECO:0000259" key="3">
    <source>
        <dbReference type="PROSITE" id="PS51186"/>
    </source>
</evidence>
<comment type="caution">
    <text evidence="4">The sequence shown here is derived from an EMBL/GenBank/DDBJ whole genome shotgun (WGS) entry which is preliminary data.</text>
</comment>
<evidence type="ECO:0000313" key="5">
    <source>
        <dbReference type="Proteomes" id="UP000317010"/>
    </source>
</evidence>
<dbReference type="PANTHER" id="PTHR43877:SF2">
    <property type="entry name" value="AMINOALKYLPHOSPHONATE N-ACETYLTRANSFERASE-RELATED"/>
    <property type="match status" value="1"/>
</dbReference>
<evidence type="ECO:0000313" key="4">
    <source>
        <dbReference type="EMBL" id="TWJ04692.1"/>
    </source>
</evidence>
<dbReference type="SUPFAM" id="SSF55729">
    <property type="entry name" value="Acyl-CoA N-acyltransferases (Nat)"/>
    <property type="match status" value="1"/>
</dbReference>
<dbReference type="Proteomes" id="UP000317010">
    <property type="component" value="Unassembled WGS sequence"/>
</dbReference>
<dbReference type="PANTHER" id="PTHR43877">
    <property type="entry name" value="AMINOALKYLPHOSPHONATE N-ACETYLTRANSFERASE-RELATED-RELATED"/>
    <property type="match status" value="1"/>
</dbReference>
<feature type="domain" description="N-acetyltransferase" evidence="3">
    <location>
        <begin position="2"/>
        <end position="145"/>
    </location>
</feature>
<protein>
    <submittedName>
        <fullName evidence="4">Acetyltransferase (GNAT) family protein</fullName>
    </submittedName>
</protein>
<reference evidence="4 5" key="1">
    <citation type="submission" date="2019-07" db="EMBL/GenBank/DDBJ databases">
        <title>Genomic Encyclopedia of Archaeal and Bacterial Type Strains, Phase II (KMG-II): from individual species to whole genera.</title>
        <authorList>
            <person name="Goeker M."/>
        </authorList>
    </citation>
    <scope>NUCLEOTIDE SEQUENCE [LARGE SCALE GENOMIC DNA]</scope>
    <source>
        <strain evidence="4 5">ATCC BAA-1854</strain>
    </source>
</reference>
<keyword evidence="1 4" id="KW-0808">Transferase</keyword>
<dbReference type="OrthoDB" id="9792929at2"/>
<name>A0A562UFS8_9SPHI</name>
<dbReference type="InterPro" id="IPR000182">
    <property type="entry name" value="GNAT_dom"/>
</dbReference>
<dbReference type="GO" id="GO:0016747">
    <property type="term" value="F:acyltransferase activity, transferring groups other than amino-acyl groups"/>
    <property type="evidence" value="ECO:0007669"/>
    <property type="project" value="InterPro"/>
</dbReference>
<dbReference type="Gene3D" id="3.40.630.30">
    <property type="match status" value="1"/>
</dbReference>
<organism evidence="4 5">
    <name type="scientific">Mucilaginibacter frigoritolerans</name>
    <dbReference type="NCBI Taxonomy" id="652788"/>
    <lineage>
        <taxon>Bacteria</taxon>
        <taxon>Pseudomonadati</taxon>
        <taxon>Bacteroidota</taxon>
        <taxon>Sphingobacteriia</taxon>
        <taxon>Sphingobacteriales</taxon>
        <taxon>Sphingobacteriaceae</taxon>
        <taxon>Mucilaginibacter</taxon>
    </lineage>
</organism>
<dbReference type="PROSITE" id="PS51186">
    <property type="entry name" value="GNAT"/>
    <property type="match status" value="1"/>
</dbReference>
<keyword evidence="2" id="KW-0012">Acyltransferase</keyword>
<dbReference type="Pfam" id="PF00583">
    <property type="entry name" value="Acetyltransf_1"/>
    <property type="match status" value="1"/>
</dbReference>
<proteinExistence type="predicted"/>
<sequence length="145" mass="16507">MIQTRPAGEGDIPAMIPLIYDLGYPAPADEIKVRLENILRLKEFRTLLAVTDDGQIVGMIGMTENYGYEHNAKYIRVLALVTGKDFRNMGVGKVLMMEAEKWATEIDAYMIVLTSGMRDERKTAHAFYQHIGYELKSYGFVKRLK</sequence>
<evidence type="ECO:0000256" key="1">
    <source>
        <dbReference type="ARBA" id="ARBA00022679"/>
    </source>
</evidence>
<dbReference type="EMBL" id="VLLI01000001">
    <property type="protein sequence ID" value="TWJ04692.1"/>
    <property type="molecule type" value="Genomic_DNA"/>
</dbReference>
<evidence type="ECO:0000256" key="2">
    <source>
        <dbReference type="ARBA" id="ARBA00023315"/>
    </source>
</evidence>
<accession>A0A562UFS8</accession>
<dbReference type="InterPro" id="IPR050832">
    <property type="entry name" value="Bact_Acetyltransf"/>
</dbReference>